<dbReference type="Gene3D" id="3.90.226.10">
    <property type="entry name" value="2-enoyl-CoA Hydratase, Chain A, domain 1"/>
    <property type="match status" value="1"/>
</dbReference>
<reference evidence="1" key="1">
    <citation type="journal article" date="2015" name="Nature">
        <title>Complex archaea that bridge the gap between prokaryotes and eukaryotes.</title>
        <authorList>
            <person name="Spang A."/>
            <person name="Saw J.H."/>
            <person name="Jorgensen S.L."/>
            <person name="Zaremba-Niedzwiedzka K."/>
            <person name="Martijn J."/>
            <person name="Lind A.E."/>
            <person name="van Eijk R."/>
            <person name="Schleper C."/>
            <person name="Guy L."/>
            <person name="Ettema T.J."/>
        </authorList>
    </citation>
    <scope>NUCLEOTIDE SEQUENCE</scope>
</reference>
<proteinExistence type="predicted"/>
<dbReference type="Gene3D" id="1.10.12.10">
    <property type="entry name" value="Lyase 2-enoyl-coa Hydratase, Chain A, domain 2"/>
    <property type="match status" value="1"/>
</dbReference>
<dbReference type="InterPro" id="IPR014748">
    <property type="entry name" value="Enoyl-CoA_hydra_C"/>
</dbReference>
<name>A0A0F9UF82_9ZZZZ</name>
<gene>
    <name evidence="1" type="ORF">LCGC14_0213350</name>
</gene>
<dbReference type="SUPFAM" id="SSF52096">
    <property type="entry name" value="ClpP/crotonase"/>
    <property type="match status" value="1"/>
</dbReference>
<dbReference type="AlphaFoldDB" id="A0A0F9UF82"/>
<evidence type="ECO:0000313" key="1">
    <source>
        <dbReference type="EMBL" id="KKN91860.1"/>
    </source>
</evidence>
<dbReference type="CDD" id="cd06558">
    <property type="entry name" value="crotonase-like"/>
    <property type="match status" value="1"/>
</dbReference>
<evidence type="ECO:0008006" key="2">
    <source>
        <dbReference type="Google" id="ProtNLM"/>
    </source>
</evidence>
<dbReference type="InterPro" id="IPR001753">
    <property type="entry name" value="Enoyl-CoA_hydra/iso"/>
</dbReference>
<sequence length="259" mass="27968">MSDLVLEQRHDAVAVLTLNNPKTRNALSRDMLFVLADCLERLNEDDSCRAVILRGGNGHFCSGGDVSGMTAERPLPVGRGRMVLGHRVVSAMVKGNKPVIAAVEGYAAGAGFSLACAADYLIATPNAKFVSSFAKVSLVPDLGLLWSLPRRIGLAQARRLFYSAAVTEIDEALQLGIVDEQVANTDQLLERALELAAQFTAHAPLSVALVRSALARGMDTLDQALAYEMDNQAALYLTDDHKEAVNAFMNKRTPEFRGR</sequence>
<accession>A0A0F9UF82</accession>
<protein>
    <recommendedName>
        <fullName evidence="2">Enoyl-CoA hydratase</fullName>
    </recommendedName>
</protein>
<dbReference type="PANTHER" id="PTHR43459">
    <property type="entry name" value="ENOYL-COA HYDRATASE"/>
    <property type="match status" value="1"/>
</dbReference>
<comment type="caution">
    <text evidence="1">The sequence shown here is derived from an EMBL/GenBank/DDBJ whole genome shotgun (WGS) entry which is preliminary data.</text>
</comment>
<dbReference type="Pfam" id="PF00378">
    <property type="entry name" value="ECH_1"/>
    <property type="match status" value="1"/>
</dbReference>
<dbReference type="InterPro" id="IPR029045">
    <property type="entry name" value="ClpP/crotonase-like_dom_sf"/>
</dbReference>
<dbReference type="EMBL" id="LAZR01000099">
    <property type="protein sequence ID" value="KKN91860.1"/>
    <property type="molecule type" value="Genomic_DNA"/>
</dbReference>
<dbReference type="PANTHER" id="PTHR43459:SF1">
    <property type="entry name" value="EG:BACN32G11.4 PROTEIN"/>
    <property type="match status" value="1"/>
</dbReference>
<organism evidence="1">
    <name type="scientific">marine sediment metagenome</name>
    <dbReference type="NCBI Taxonomy" id="412755"/>
    <lineage>
        <taxon>unclassified sequences</taxon>
        <taxon>metagenomes</taxon>
        <taxon>ecological metagenomes</taxon>
    </lineage>
</organism>